<dbReference type="RefSeq" id="WP_344755375.1">
    <property type="nucleotide sequence ID" value="NZ_BAABAE010000003.1"/>
</dbReference>
<proteinExistence type="predicted"/>
<organism evidence="2 3">
    <name type="scientific">Leifsonella bigeumensis</name>
    <dbReference type="NCBI Taxonomy" id="433643"/>
    <lineage>
        <taxon>Bacteria</taxon>
        <taxon>Bacillati</taxon>
        <taxon>Actinomycetota</taxon>
        <taxon>Actinomycetes</taxon>
        <taxon>Micrococcales</taxon>
        <taxon>Microbacteriaceae</taxon>
        <taxon>Leifsonella</taxon>
    </lineage>
</organism>
<keyword evidence="1" id="KW-0812">Transmembrane</keyword>
<keyword evidence="3" id="KW-1185">Reference proteome</keyword>
<keyword evidence="1" id="KW-0472">Membrane</keyword>
<feature type="transmembrane region" description="Helical" evidence="1">
    <location>
        <begin position="106"/>
        <end position="126"/>
    </location>
</feature>
<dbReference type="Proteomes" id="UP001501004">
    <property type="component" value="Unassembled WGS sequence"/>
</dbReference>
<keyword evidence="1" id="KW-1133">Transmembrane helix</keyword>
<name>A0ABP7FKU0_9MICO</name>
<evidence type="ECO:0000313" key="3">
    <source>
        <dbReference type="Proteomes" id="UP001501004"/>
    </source>
</evidence>
<comment type="caution">
    <text evidence="2">The sequence shown here is derived from an EMBL/GenBank/DDBJ whole genome shotgun (WGS) entry which is preliminary data.</text>
</comment>
<evidence type="ECO:0008006" key="4">
    <source>
        <dbReference type="Google" id="ProtNLM"/>
    </source>
</evidence>
<accession>A0ABP7FKU0</accession>
<feature type="transmembrane region" description="Helical" evidence="1">
    <location>
        <begin position="46"/>
        <end position="65"/>
    </location>
</feature>
<reference evidence="3" key="1">
    <citation type="journal article" date="2019" name="Int. J. Syst. Evol. Microbiol.">
        <title>The Global Catalogue of Microorganisms (GCM) 10K type strain sequencing project: providing services to taxonomists for standard genome sequencing and annotation.</title>
        <authorList>
            <consortium name="The Broad Institute Genomics Platform"/>
            <consortium name="The Broad Institute Genome Sequencing Center for Infectious Disease"/>
            <person name="Wu L."/>
            <person name="Ma J."/>
        </authorList>
    </citation>
    <scope>NUCLEOTIDE SEQUENCE [LARGE SCALE GENOMIC DNA]</scope>
    <source>
        <strain evidence="3">JCM 16949</strain>
    </source>
</reference>
<feature type="transmembrane region" description="Helical" evidence="1">
    <location>
        <begin position="138"/>
        <end position="158"/>
    </location>
</feature>
<evidence type="ECO:0000256" key="1">
    <source>
        <dbReference type="SAM" id="Phobius"/>
    </source>
</evidence>
<gene>
    <name evidence="2" type="ORF">GCM10022239_15320</name>
</gene>
<protein>
    <recommendedName>
        <fullName evidence="4">DUF308 domain-containing protein</fullName>
    </recommendedName>
</protein>
<feature type="transmembrane region" description="Helical" evidence="1">
    <location>
        <begin position="77"/>
        <end position="100"/>
    </location>
</feature>
<evidence type="ECO:0000313" key="2">
    <source>
        <dbReference type="EMBL" id="GAA3740561.1"/>
    </source>
</evidence>
<feature type="transmembrane region" description="Helical" evidence="1">
    <location>
        <begin position="164"/>
        <end position="183"/>
    </location>
</feature>
<feature type="transmembrane region" description="Helical" evidence="1">
    <location>
        <begin position="12"/>
        <end position="34"/>
    </location>
</feature>
<dbReference type="EMBL" id="BAABAE010000003">
    <property type="protein sequence ID" value="GAA3740561.1"/>
    <property type="molecule type" value="Genomic_DNA"/>
</dbReference>
<sequence>MASVDKDTANWRLFGGGGLLVGGILWLLAVILGQPSVMGPGDVSKWLGIIGLVVVAIGFFLVAWGQTGSNGAVGGSMLGKIGLWAAALGTLLWALLPLFGVAIAGTWGWVVAILVVVGTLLAAIAIMQKGVARGLAKWMMWLVFLLALLFFLGTVAGVGALASWVIALIFAIVVALTGLIYLLNKK</sequence>